<protein>
    <recommendedName>
        <fullName evidence="3">Thioredoxin domain-containing protein</fullName>
    </recommendedName>
</protein>
<evidence type="ECO:0008006" key="3">
    <source>
        <dbReference type="Google" id="ProtNLM"/>
    </source>
</evidence>
<accession>A0A3B1D730</accession>
<dbReference type="EMBL" id="UOGL01000244">
    <property type="protein sequence ID" value="VAX38686.1"/>
    <property type="molecule type" value="Genomic_DNA"/>
</dbReference>
<dbReference type="InterPro" id="IPR036249">
    <property type="entry name" value="Thioredoxin-like_sf"/>
</dbReference>
<dbReference type="SUPFAM" id="SSF52833">
    <property type="entry name" value="Thioredoxin-like"/>
    <property type="match status" value="1"/>
</dbReference>
<proteinExistence type="predicted"/>
<dbReference type="InterPro" id="IPR043504">
    <property type="entry name" value="Peptidase_S1_PA_chymotrypsin"/>
</dbReference>
<feature type="non-terminal residue" evidence="2">
    <location>
        <position position="411"/>
    </location>
</feature>
<organism evidence="2">
    <name type="scientific">hydrothermal vent metagenome</name>
    <dbReference type="NCBI Taxonomy" id="652676"/>
    <lineage>
        <taxon>unclassified sequences</taxon>
        <taxon>metagenomes</taxon>
        <taxon>ecological metagenomes</taxon>
    </lineage>
</organism>
<gene>
    <name evidence="2" type="ORF">MNBD_PLANCTO02-225</name>
</gene>
<dbReference type="AlphaFoldDB" id="A0A3B1D730"/>
<dbReference type="Gene3D" id="2.40.10.10">
    <property type="entry name" value="Trypsin-like serine proteases"/>
    <property type="match status" value="2"/>
</dbReference>
<name>A0A3B1D730_9ZZZZ</name>
<dbReference type="CDD" id="cd02947">
    <property type="entry name" value="TRX_family"/>
    <property type="match status" value="1"/>
</dbReference>
<evidence type="ECO:0000313" key="2">
    <source>
        <dbReference type="EMBL" id="VAX38686.1"/>
    </source>
</evidence>
<dbReference type="InterPro" id="IPR009003">
    <property type="entry name" value="Peptidase_S1_PA"/>
</dbReference>
<dbReference type="SUPFAM" id="SSF50494">
    <property type="entry name" value="Trypsin-like serine proteases"/>
    <property type="match status" value="1"/>
</dbReference>
<evidence type="ECO:0000256" key="1">
    <source>
        <dbReference type="SAM" id="Coils"/>
    </source>
</evidence>
<sequence length="411" mass="46440">MIRNSLIALLLFVFCARCHAQQVRLRVYDSNIISSVGYGGCVRIGISQKNSNWLYATAAHNVRNVRRIEVLLDNRWQIASVVGRDNKNDIAVIVSFPGKEKIRSYRIGDDAKAGEKVKLKGLYLGKKKRDLWGIALNGSEVDTIDKSVIVGDSGCPYFRHNSELVGIQSAKIPQTKRAIMVPASRLKALLIRSLGYIPPQPNVQKKRVKKELPLQKIKKDSTCQIILYSGSLCGHCQKWKRDELPKLRGITIQIIEDNQKANAQAGVTSYPTFIATQSGKEVARKVGYTTANKIQAMCSQTKNKTCLRCLPQIVKKCNQCRQRFNELAQQLKSLNETIVLMNTEIAKRQNKPDNSKELAQLQSQLRRVNSRIQALEPLLKRRLILESATGEISTERTYEPDEPIRIRGNYR</sequence>
<keyword evidence="1" id="KW-0175">Coiled coil</keyword>
<dbReference type="Gene3D" id="3.40.30.10">
    <property type="entry name" value="Glutaredoxin"/>
    <property type="match status" value="1"/>
</dbReference>
<feature type="coiled-coil region" evidence="1">
    <location>
        <begin position="317"/>
        <end position="344"/>
    </location>
</feature>
<reference evidence="2" key="1">
    <citation type="submission" date="2018-06" db="EMBL/GenBank/DDBJ databases">
        <authorList>
            <person name="Zhirakovskaya E."/>
        </authorList>
    </citation>
    <scope>NUCLEOTIDE SEQUENCE</scope>
</reference>